<protein>
    <submittedName>
        <fullName evidence="9">Uncharacterized protein</fullName>
    </submittedName>
</protein>
<feature type="compositionally biased region" description="Basic and acidic residues" evidence="6">
    <location>
        <begin position="507"/>
        <end position="522"/>
    </location>
</feature>
<evidence type="ECO:0000256" key="6">
    <source>
        <dbReference type="SAM" id="MobiDB-lite"/>
    </source>
</evidence>
<dbReference type="EMBL" id="EF678250">
    <property type="protein sequence ID" value="ABR18018.1"/>
    <property type="molecule type" value="mRNA"/>
</dbReference>
<dbReference type="PANTHER" id="PTHR15835">
    <property type="entry name" value="NUCLEAR-INTERACTING PARTNER OF ALK"/>
    <property type="match status" value="1"/>
</dbReference>
<feature type="compositionally biased region" description="Low complexity" evidence="6">
    <location>
        <begin position="50"/>
        <end position="64"/>
    </location>
</feature>
<comment type="subcellular location">
    <subcellularLocation>
        <location evidence="1">Nucleus</location>
    </subcellularLocation>
</comment>
<evidence type="ECO:0000256" key="1">
    <source>
        <dbReference type="ARBA" id="ARBA00004123"/>
    </source>
</evidence>
<feature type="region of interest" description="Disordered" evidence="6">
    <location>
        <begin position="881"/>
        <end position="901"/>
    </location>
</feature>
<dbReference type="Pfam" id="PF07967">
    <property type="entry name" value="zf-C3HC"/>
    <property type="match status" value="1"/>
</dbReference>
<feature type="compositionally biased region" description="Basic and acidic residues" evidence="6">
    <location>
        <begin position="1"/>
        <end position="13"/>
    </location>
</feature>
<evidence type="ECO:0000259" key="7">
    <source>
        <dbReference type="Pfam" id="PF07967"/>
    </source>
</evidence>
<feature type="compositionally biased region" description="Polar residues" evidence="6">
    <location>
        <begin position="537"/>
        <end position="548"/>
    </location>
</feature>
<dbReference type="GO" id="GO:0005634">
    <property type="term" value="C:nucleus"/>
    <property type="evidence" value="ECO:0007669"/>
    <property type="project" value="UniProtKB-SubCell"/>
</dbReference>
<keyword evidence="5" id="KW-0539">Nucleus</keyword>
<feature type="region of interest" description="Disordered" evidence="6">
    <location>
        <begin position="1"/>
        <end position="83"/>
    </location>
</feature>
<evidence type="ECO:0000259" key="8">
    <source>
        <dbReference type="Pfam" id="PF08600"/>
    </source>
</evidence>
<organism evidence="9">
    <name type="scientific">Picea sitchensis</name>
    <name type="common">Sitka spruce</name>
    <name type="synonym">Pinus sitchensis</name>
    <dbReference type="NCBI Taxonomy" id="3332"/>
    <lineage>
        <taxon>Eukaryota</taxon>
        <taxon>Viridiplantae</taxon>
        <taxon>Streptophyta</taxon>
        <taxon>Embryophyta</taxon>
        <taxon>Tracheophyta</taxon>
        <taxon>Spermatophyta</taxon>
        <taxon>Pinopsida</taxon>
        <taxon>Pinidae</taxon>
        <taxon>Conifers I</taxon>
        <taxon>Pinales</taxon>
        <taxon>Pinaceae</taxon>
        <taxon>Picea</taxon>
    </lineage>
</organism>
<dbReference type="AlphaFoldDB" id="B8LQT8"/>
<evidence type="ECO:0000313" key="9">
    <source>
        <dbReference type="EMBL" id="ABR18018.1"/>
    </source>
</evidence>
<feature type="domain" description="C3HC-type" evidence="7">
    <location>
        <begin position="87"/>
        <end position="211"/>
    </location>
</feature>
<dbReference type="PANTHER" id="PTHR15835:SF6">
    <property type="entry name" value="ZINC FINGER C3HC-TYPE PROTEIN 1"/>
    <property type="match status" value="1"/>
</dbReference>
<dbReference type="InterPro" id="IPR012935">
    <property type="entry name" value="NuBaID_N"/>
</dbReference>
<keyword evidence="2" id="KW-0479">Metal-binding</keyword>
<dbReference type="InterPro" id="IPR013909">
    <property type="entry name" value="NuBaID_C"/>
</dbReference>
<proteinExistence type="evidence at transcript level"/>
<keyword evidence="3" id="KW-0863">Zinc-finger</keyword>
<feature type="domain" description="NuBaID C-terminal" evidence="8">
    <location>
        <begin position="797"/>
        <end position="848"/>
    </location>
</feature>
<accession>B8LQT8</accession>
<feature type="compositionally biased region" description="Basic and acidic residues" evidence="6">
    <location>
        <begin position="551"/>
        <end position="563"/>
    </location>
</feature>
<name>B8LQT8_PICSI</name>
<feature type="compositionally biased region" description="Polar residues" evidence="6">
    <location>
        <begin position="65"/>
        <end position="82"/>
    </location>
</feature>
<dbReference type="Pfam" id="PF08600">
    <property type="entry name" value="NuBaID_C"/>
    <property type="match status" value="1"/>
</dbReference>
<sequence>MTEDAEKRFEKAMGKLFRAKLPSTPTSSAGTPSPKEPAHSRKTGQLGQMSKGPSSSSRVSGLSPTLTANNPKSISTSINSPSPVCRPWDRGDLMRRLATFKSMTWFGKPKVVGPVNCARRGWVNVDVDLIACEACGGRLSFSTPPTWTQRQVESAAAIFSAKLDDGHKSLCPWKGNECEEDLAHFPPTPAPALVESYRDRCDALLQLPALPVVCSSAIEDMKRSRAPQIHCLLAQPPPLPSAALSRNSGKIYGIEIVGDESAAAGANLYYQDQRLISLCGWEPRLLPYVVDCEDHSTQPAEDACPGESSPRLVHVHSPSVHLSSKTGVNEAIESSQNKSVGIQQRPEPASVVLDCSLCGASVGMWAFSTVNRPLQLVTNGSLESQAIRKNLNDSSMRGMSAASFVGGVSTSEVKGKEQLDDASEAMTSSCQKDVTEERILDLSLTIAGGLPPTKQSINVHLPLPSIIQQRKHGFHCSSEVGDWVTSESHDPQNNIQSKGNYGSSTHSKQENTESIDVDKEGIDTAGSSKRKRMEASSEVSRGISQVGQGKTPERFSDADDNTRNKRRRNGPAFGERRVLELASSEFHGFSSVNAVDTCYHHRRENSTESVDNVHHVSCKSDEGIEEGTGTNIATISTGRIGGISVGMNGFPEVSGSQTDGHGDIGGNDVSVNRAESRAGESEVLLETGRSGRGEVSSMEEKTVCVSICEESQHALLVNHSNVDFTSSKDSIVELRVGGEISEVYQPSEVQEKQEKSDAMITGLQTSTLERDASIRPALVKADKIDNAITSGSGRHPEQKTWEKGMEFDPIKQHRHFCPWVTVHFSEGMLAGEKNTGFCGWQLTADALDQCNAQDLASASLKESGSTSSRYKVNPVASVRQFFESPPSKKSKRSHVHSSTNT</sequence>
<feature type="compositionally biased region" description="Polar residues" evidence="6">
    <location>
        <begin position="491"/>
        <end position="506"/>
    </location>
</feature>
<evidence type="ECO:0000256" key="4">
    <source>
        <dbReference type="ARBA" id="ARBA00022833"/>
    </source>
</evidence>
<evidence type="ECO:0000256" key="5">
    <source>
        <dbReference type="ARBA" id="ARBA00023242"/>
    </source>
</evidence>
<evidence type="ECO:0000256" key="3">
    <source>
        <dbReference type="ARBA" id="ARBA00022771"/>
    </source>
</evidence>
<keyword evidence="4" id="KW-0862">Zinc</keyword>
<evidence type="ECO:0000256" key="2">
    <source>
        <dbReference type="ARBA" id="ARBA00022723"/>
    </source>
</evidence>
<reference evidence="9" key="1">
    <citation type="submission" date="2007-06" db="EMBL/GenBank/DDBJ databases">
        <title>Full length cDNA sequences from Sitka Spruce (Picea sitchensis).</title>
        <authorList>
            <person name="Ralph S.G."/>
            <person name="Chun H.E."/>
            <person name="Liao N."/>
            <person name="Ali J."/>
            <person name="Reid K."/>
            <person name="Kolosova N."/>
            <person name="Cooper N."/>
            <person name="Cullis C."/>
            <person name="Jancsik S."/>
            <person name="Moore R."/>
            <person name="Mayo M."/>
            <person name="Wagner S."/>
            <person name="Holt R.A."/>
            <person name="Jones S.J.M."/>
            <person name="Marra M.A."/>
            <person name="Ritland C.E."/>
            <person name="Ritland K."/>
            <person name="Bohlmann J."/>
        </authorList>
    </citation>
    <scope>NUCLEOTIDE SEQUENCE</scope>
    <source>
        <tissue evidence="9">Bark</tissue>
    </source>
</reference>
<dbReference type="GO" id="GO:0008270">
    <property type="term" value="F:zinc ion binding"/>
    <property type="evidence" value="ECO:0007669"/>
    <property type="project" value="UniProtKB-KW"/>
</dbReference>
<feature type="region of interest" description="Disordered" evidence="6">
    <location>
        <begin position="482"/>
        <end position="574"/>
    </location>
</feature>
<feature type="compositionally biased region" description="Low complexity" evidence="6">
    <location>
        <begin position="22"/>
        <end position="33"/>
    </location>
</feature>